<evidence type="ECO:0000313" key="3">
    <source>
        <dbReference type="EMBL" id="CEK74147.1"/>
    </source>
</evidence>
<name>A0A0B7A0M6_9EUPU</name>
<proteinExistence type="predicted"/>
<feature type="chain" id="PRO_5002111410" description="JmjC domain-containing protein" evidence="1">
    <location>
        <begin position="26"/>
        <end position="452"/>
    </location>
</feature>
<gene>
    <name evidence="3" type="primary">ORF89851</name>
</gene>
<dbReference type="PROSITE" id="PS51184">
    <property type="entry name" value="JMJC"/>
    <property type="match status" value="1"/>
</dbReference>
<dbReference type="SUPFAM" id="SSF51197">
    <property type="entry name" value="Clavaminate synthase-like"/>
    <property type="match status" value="1"/>
</dbReference>
<organism evidence="3">
    <name type="scientific">Arion vulgaris</name>
    <dbReference type="NCBI Taxonomy" id="1028688"/>
    <lineage>
        <taxon>Eukaryota</taxon>
        <taxon>Metazoa</taxon>
        <taxon>Spiralia</taxon>
        <taxon>Lophotrochozoa</taxon>
        <taxon>Mollusca</taxon>
        <taxon>Gastropoda</taxon>
        <taxon>Heterobranchia</taxon>
        <taxon>Euthyneura</taxon>
        <taxon>Panpulmonata</taxon>
        <taxon>Eupulmonata</taxon>
        <taxon>Stylommatophora</taxon>
        <taxon>Helicina</taxon>
        <taxon>Arionoidea</taxon>
        <taxon>Arionidae</taxon>
        <taxon>Arion</taxon>
    </lineage>
</organism>
<protein>
    <recommendedName>
        <fullName evidence="2">JmjC domain-containing protein</fullName>
    </recommendedName>
</protein>
<reference evidence="3" key="1">
    <citation type="submission" date="2014-12" db="EMBL/GenBank/DDBJ databases">
        <title>Insight into the proteome of Arion vulgaris.</title>
        <authorList>
            <person name="Aradska J."/>
            <person name="Bulat T."/>
            <person name="Smidak R."/>
            <person name="Sarate P."/>
            <person name="Gangsoo J."/>
            <person name="Sialana F."/>
            <person name="Bilban M."/>
            <person name="Lubec G."/>
        </authorList>
    </citation>
    <scope>NUCLEOTIDE SEQUENCE</scope>
    <source>
        <tissue evidence="3">Skin</tissue>
    </source>
</reference>
<keyword evidence="1" id="KW-0732">Signal</keyword>
<dbReference type="InterPro" id="IPR041667">
    <property type="entry name" value="Cupin_8"/>
</dbReference>
<dbReference type="EMBL" id="HACG01027282">
    <property type="protein sequence ID" value="CEK74147.1"/>
    <property type="molecule type" value="Transcribed_RNA"/>
</dbReference>
<dbReference type="PANTHER" id="PTHR12461:SF53">
    <property type="entry name" value="JMJC DOMAIN-CONTAINING PROTEIN"/>
    <property type="match status" value="1"/>
</dbReference>
<dbReference type="Gene3D" id="2.60.120.650">
    <property type="entry name" value="Cupin"/>
    <property type="match status" value="1"/>
</dbReference>
<dbReference type="Pfam" id="PF13621">
    <property type="entry name" value="Cupin_8"/>
    <property type="match status" value="1"/>
</dbReference>
<sequence length="452" mass="52284">MYCIMESVMKCVLTIWSITLLGTVTETSDRFMKDQSMSAEFPGPVYKQSDTLPDGHMRPLGWQRRPDAPITELAEMPDSYDFYLKFVSTNTPVVFRRAITQAPAFTKWANDKYLTEKYGHLNVTVRAKVARRKSRIASQEKVVKLNTFLLNYMYDDLYMESGLPREMMSELPFPKCIRCGTISENLAVAQLLMSGGVSSSRLQSHDDPLLQCVLFGRRDYILIEVAHKQSLPYANYYTNSLSGYSDMDTDRVNAFEFKNILRVPWTWSTLKPGDCLFVPAGYIYHVRSYGRSISTSFQFFKIKEFDNTECHLEYKEFVPLRDADFLLTYADGRLRLSDLEIDVEKLREILIHLTDKDDVLTSQKFSYFYMQIFGEGTDLPASPQVFELLTRIKHGGILTRKRIIDLNNSILQKVVDIFNTGYAELRRKEQQATLNKVNATINETSHRKHEEF</sequence>
<evidence type="ECO:0000259" key="2">
    <source>
        <dbReference type="PROSITE" id="PS51184"/>
    </source>
</evidence>
<dbReference type="PANTHER" id="PTHR12461">
    <property type="entry name" value="HYPOXIA-INDUCIBLE FACTOR 1 ALPHA INHIBITOR-RELATED"/>
    <property type="match status" value="1"/>
</dbReference>
<accession>A0A0B7A0M6</accession>
<dbReference type="AlphaFoldDB" id="A0A0B7A0M6"/>
<dbReference type="InterPro" id="IPR003347">
    <property type="entry name" value="JmjC_dom"/>
</dbReference>
<evidence type="ECO:0000256" key="1">
    <source>
        <dbReference type="SAM" id="SignalP"/>
    </source>
</evidence>
<feature type="domain" description="JmjC" evidence="2">
    <location>
        <begin position="152"/>
        <end position="316"/>
    </location>
</feature>
<feature type="signal peptide" evidence="1">
    <location>
        <begin position="1"/>
        <end position="25"/>
    </location>
</feature>